<gene>
    <name evidence="3" type="ORF">H8B19_03990</name>
</gene>
<comment type="caution">
    <text evidence="3">The sequence shown here is derived from an EMBL/GenBank/DDBJ whole genome shotgun (WGS) entry which is preliminary data.</text>
</comment>
<organism evidence="3 4">
    <name type="scientific">Neptunicella marina</name>
    <dbReference type="NCBI Taxonomy" id="2125989"/>
    <lineage>
        <taxon>Bacteria</taxon>
        <taxon>Pseudomonadati</taxon>
        <taxon>Pseudomonadota</taxon>
        <taxon>Gammaproteobacteria</taxon>
        <taxon>Alteromonadales</taxon>
        <taxon>Alteromonadaceae</taxon>
        <taxon>Neptunicella</taxon>
    </lineage>
</organism>
<dbReference type="Pfam" id="PF04991">
    <property type="entry name" value="LicD"/>
    <property type="match status" value="1"/>
</dbReference>
<name>A0A8J6IMS0_9ALTE</name>
<keyword evidence="4" id="KW-1185">Reference proteome</keyword>
<protein>
    <submittedName>
        <fullName evidence="3">LicD family protein</fullName>
    </submittedName>
</protein>
<accession>A0A8J6IMS0</accession>
<dbReference type="GO" id="GO:0009100">
    <property type="term" value="P:glycoprotein metabolic process"/>
    <property type="evidence" value="ECO:0007669"/>
    <property type="project" value="UniProtKB-ARBA"/>
</dbReference>
<dbReference type="PANTHER" id="PTHR43404:SF1">
    <property type="entry name" value="MNN4P"/>
    <property type="match status" value="1"/>
</dbReference>
<dbReference type="InterPro" id="IPR036291">
    <property type="entry name" value="NAD(P)-bd_dom_sf"/>
</dbReference>
<sequence length="296" mass="33245">MQAKAQSKAIIFGAGNAGVAAKNNLQNRFDVVAFCDNDPVKIGSKLEGVTILSPKELPEQEVDVILIASEFFEKIKQQLLQLGIESVKIQILSAKEIKSLQLGAASKINDLSVNILLMVCKALKQARLRYCADAGTLLGIYRDGALIPWDDDLDVAVCSTQWRQVLQTVTAILPELEVFTNVSWEVQVLHAPQDFCAIKQGDVRSLKLQPVSGNNDLPMMDFFVKYIVGEWMDYTLSSRGIRMPSEHFTQLDNMQFSGTCINIPHNTELYLERHYGDWRTPKQHWDLSELKNATVY</sequence>
<feature type="domain" description="LicD/FKTN/FKRP nucleotidyltransferase" evidence="2">
    <location>
        <begin position="125"/>
        <end position="176"/>
    </location>
</feature>
<evidence type="ECO:0000259" key="2">
    <source>
        <dbReference type="Pfam" id="PF04991"/>
    </source>
</evidence>
<feature type="domain" description="CoA-binding" evidence="1">
    <location>
        <begin position="6"/>
        <end position="87"/>
    </location>
</feature>
<dbReference type="Pfam" id="PF02629">
    <property type="entry name" value="CoA_binding"/>
    <property type="match status" value="1"/>
</dbReference>
<reference evidence="3" key="2">
    <citation type="submission" date="2020-08" db="EMBL/GenBank/DDBJ databases">
        <authorList>
            <person name="Lai Q."/>
        </authorList>
    </citation>
    <scope>NUCLEOTIDE SEQUENCE</scope>
    <source>
        <strain evidence="3">S27-2</strain>
    </source>
</reference>
<dbReference type="InterPro" id="IPR007074">
    <property type="entry name" value="LicD/FKTN/FKRP_NTP_transf"/>
</dbReference>
<dbReference type="PANTHER" id="PTHR43404">
    <property type="entry name" value="LIPOPOLYSACCHARIDE CHOLINEPHOSPHOTRANSFERASE LICD"/>
    <property type="match status" value="1"/>
</dbReference>
<evidence type="ECO:0000313" key="3">
    <source>
        <dbReference type="EMBL" id="MBC3765025.1"/>
    </source>
</evidence>
<dbReference type="EMBL" id="JACNEP010000002">
    <property type="protein sequence ID" value="MBC3765025.1"/>
    <property type="molecule type" value="Genomic_DNA"/>
</dbReference>
<dbReference type="Gene3D" id="3.40.50.720">
    <property type="entry name" value="NAD(P)-binding Rossmann-like Domain"/>
    <property type="match status" value="1"/>
</dbReference>
<dbReference type="AlphaFoldDB" id="A0A8J6IMS0"/>
<dbReference type="InterPro" id="IPR003781">
    <property type="entry name" value="CoA-bd"/>
</dbReference>
<evidence type="ECO:0000259" key="1">
    <source>
        <dbReference type="Pfam" id="PF02629"/>
    </source>
</evidence>
<dbReference type="RefSeq" id="WP_186505486.1">
    <property type="nucleotide sequence ID" value="NZ_JACNEP010000002.1"/>
</dbReference>
<evidence type="ECO:0000313" key="4">
    <source>
        <dbReference type="Proteomes" id="UP000601768"/>
    </source>
</evidence>
<dbReference type="SUPFAM" id="SSF51735">
    <property type="entry name" value="NAD(P)-binding Rossmann-fold domains"/>
    <property type="match status" value="1"/>
</dbReference>
<dbReference type="InterPro" id="IPR052942">
    <property type="entry name" value="LPS_cholinephosphotransferase"/>
</dbReference>
<reference evidence="3" key="1">
    <citation type="journal article" date="2018" name="Int. J. Syst. Evol. Microbiol.">
        <title>Neptunicella marina gen. nov., sp. nov., isolated from surface seawater.</title>
        <authorList>
            <person name="Liu X."/>
            <person name="Lai Q."/>
            <person name="Du Y."/>
            <person name="Zhang X."/>
            <person name="Liu Z."/>
            <person name="Sun F."/>
            <person name="Shao Z."/>
        </authorList>
    </citation>
    <scope>NUCLEOTIDE SEQUENCE</scope>
    <source>
        <strain evidence="3">S27-2</strain>
    </source>
</reference>
<proteinExistence type="predicted"/>
<dbReference type="Proteomes" id="UP000601768">
    <property type="component" value="Unassembled WGS sequence"/>
</dbReference>